<evidence type="ECO:0000313" key="2">
    <source>
        <dbReference type="Proteomes" id="UP000052023"/>
    </source>
</evidence>
<evidence type="ECO:0000313" key="1">
    <source>
        <dbReference type="EMBL" id="KRR16867.1"/>
    </source>
</evidence>
<name>A0A0R3MHX4_9BRAD</name>
<comment type="caution">
    <text evidence="1">The sequence shown here is derived from an EMBL/GenBank/DDBJ whole genome shotgun (WGS) entry which is preliminary data.</text>
</comment>
<reference evidence="1 2" key="1">
    <citation type="submission" date="2014-03" db="EMBL/GenBank/DDBJ databases">
        <title>Bradyrhizobium valentinum sp. nov., isolated from effective nodules of Lupinus mariae-josephae, a lupine endemic of basic-lime soils in Eastern Spain.</title>
        <authorList>
            <person name="Duran D."/>
            <person name="Rey L."/>
            <person name="Navarro A."/>
            <person name="Busquets A."/>
            <person name="Imperial J."/>
            <person name="Ruiz-Argueso T."/>
        </authorList>
    </citation>
    <scope>NUCLEOTIDE SEQUENCE [LARGE SCALE GENOMIC DNA]</scope>
    <source>
        <strain evidence="1 2">Ro19</strain>
    </source>
</reference>
<protein>
    <recommendedName>
        <fullName evidence="3">DUF3168 domain-containing protein</fullName>
    </recommendedName>
</protein>
<keyword evidence="2" id="KW-1185">Reference proteome</keyword>
<sequence length="142" mass="15666">MTHARTEIRNAVVARLTGLPTTASRVYHGRTRPLEANHQPTLLIYTVNEQSGRPIEGNPASLGRTLLLVVEGRVSHASVPDDLLDVIASEVEAKLRNAEDALDVFDIMLQSTTIEVRADGNRHLGEINLVYVIRYSEPAETE</sequence>
<dbReference type="Proteomes" id="UP000052023">
    <property type="component" value="Unassembled WGS sequence"/>
</dbReference>
<dbReference type="RefSeq" id="WP_057847869.1">
    <property type="nucleotide sequence ID" value="NZ_LLYA01000215.1"/>
</dbReference>
<dbReference type="InterPro" id="IPR038512">
    <property type="entry name" value="GpU-like_sf"/>
</dbReference>
<accession>A0A0R3MHX4</accession>
<organism evidence="1 2">
    <name type="scientific">Bradyrhizobium retamae</name>
    <dbReference type="NCBI Taxonomy" id="1300035"/>
    <lineage>
        <taxon>Bacteria</taxon>
        <taxon>Pseudomonadati</taxon>
        <taxon>Pseudomonadota</taxon>
        <taxon>Alphaproteobacteria</taxon>
        <taxon>Hyphomicrobiales</taxon>
        <taxon>Nitrobacteraceae</taxon>
        <taxon>Bradyrhizobium</taxon>
    </lineage>
</organism>
<dbReference type="AlphaFoldDB" id="A0A0R3MHX4"/>
<dbReference type="EMBL" id="LLYA01000215">
    <property type="protein sequence ID" value="KRR16867.1"/>
    <property type="molecule type" value="Genomic_DNA"/>
</dbReference>
<evidence type="ECO:0008006" key="3">
    <source>
        <dbReference type="Google" id="ProtNLM"/>
    </source>
</evidence>
<dbReference type="Gene3D" id="3.30.70.1700">
    <property type="entry name" value="Phage minor tail protein U"/>
    <property type="match status" value="1"/>
</dbReference>
<proteinExistence type="predicted"/>
<gene>
    <name evidence="1" type="ORF">CQ13_36535</name>
</gene>